<gene>
    <name evidence="7" type="ORF">AN277_0206360</name>
</gene>
<evidence type="ECO:0000313" key="8">
    <source>
        <dbReference type="Proteomes" id="UP000053171"/>
    </source>
</evidence>
<dbReference type="PANTHER" id="PTHR30055:SF229">
    <property type="entry name" value="HTH-TYPE TRANSCRIPTIONAL REPRESSOR RV1474C"/>
    <property type="match status" value="1"/>
</dbReference>
<organism evidence="7 8">
    <name type="scientific">Rothia kristinae</name>
    <dbReference type="NCBI Taxonomy" id="37923"/>
    <lineage>
        <taxon>Bacteria</taxon>
        <taxon>Bacillati</taxon>
        <taxon>Actinomycetota</taxon>
        <taxon>Actinomycetes</taxon>
        <taxon>Micrococcales</taxon>
        <taxon>Micrococcaceae</taxon>
        <taxon>Rothia</taxon>
    </lineage>
</organism>
<evidence type="ECO:0000259" key="6">
    <source>
        <dbReference type="PROSITE" id="PS50977"/>
    </source>
</evidence>
<reference evidence="7" key="1">
    <citation type="submission" date="2016-06" db="EMBL/GenBank/DDBJ databases">
        <title>Identification of putative biosynthetic pathways for the production of bioactive secondary metabolites by the marine actinomycete Kocuria kristinae RUTW2-3.</title>
        <authorList>
            <person name="Waterworth S.C."/>
            <person name="Walmsley T.A."/>
            <person name="Matongo T."/>
            <person name="Davies-Coleman M.T."/>
            <person name="Dorrington R.A."/>
        </authorList>
    </citation>
    <scope>NUCLEOTIDE SEQUENCE [LARGE SCALE GENOMIC DNA]</scope>
    <source>
        <strain evidence="7">RUTW2-3</strain>
    </source>
</reference>
<comment type="caution">
    <text evidence="7">The sequence shown here is derived from an EMBL/GenBank/DDBJ whole genome shotgun (WGS) entry which is preliminary data.</text>
</comment>
<dbReference type="InterPro" id="IPR036271">
    <property type="entry name" value="Tet_transcr_reg_TetR-rel_C_sf"/>
</dbReference>
<feature type="DNA-binding region" description="H-T-H motif" evidence="5">
    <location>
        <begin position="33"/>
        <end position="52"/>
    </location>
</feature>
<dbReference type="GO" id="GO:0003700">
    <property type="term" value="F:DNA-binding transcription factor activity"/>
    <property type="evidence" value="ECO:0007669"/>
    <property type="project" value="TreeGrafter"/>
</dbReference>
<feature type="domain" description="HTH tetR-type" evidence="6">
    <location>
        <begin position="10"/>
        <end position="70"/>
    </location>
</feature>
<dbReference type="Gene3D" id="1.10.357.10">
    <property type="entry name" value="Tetracycline Repressor, domain 2"/>
    <property type="match status" value="1"/>
</dbReference>
<keyword evidence="3 5" id="KW-0238">DNA-binding</keyword>
<dbReference type="PROSITE" id="PS50977">
    <property type="entry name" value="HTH_TETR_2"/>
    <property type="match status" value="1"/>
</dbReference>
<dbReference type="PROSITE" id="PS01081">
    <property type="entry name" value="HTH_TETR_1"/>
    <property type="match status" value="1"/>
</dbReference>
<sequence>MPRLTDETRDARRRQILDAAAACFRRRGFTGTSMAEIIRESGLSAGSIYSHFSSKDEILQATAERTLQRAERILAEAASAEQAVTPRGIARTVPRDVVDRDLMRMFLQLWSEAVLDPRIAQLARGNLRRVRDLMAGALLPWARRQGDAGPAEELARRRADGLLALMHGYFVRISVDPGLDTPEFLEGIVELLPED</sequence>
<dbReference type="PANTHER" id="PTHR30055">
    <property type="entry name" value="HTH-TYPE TRANSCRIPTIONAL REGULATOR RUTR"/>
    <property type="match status" value="1"/>
</dbReference>
<evidence type="ECO:0000256" key="4">
    <source>
        <dbReference type="ARBA" id="ARBA00023163"/>
    </source>
</evidence>
<dbReference type="InterPro" id="IPR050109">
    <property type="entry name" value="HTH-type_TetR-like_transc_reg"/>
</dbReference>
<dbReference type="PRINTS" id="PR00455">
    <property type="entry name" value="HTHTETR"/>
</dbReference>
<dbReference type="Proteomes" id="UP000053171">
    <property type="component" value="Unassembled WGS sequence"/>
</dbReference>
<proteinExistence type="predicted"/>
<dbReference type="SUPFAM" id="SSF48498">
    <property type="entry name" value="Tetracyclin repressor-like, C-terminal domain"/>
    <property type="match status" value="1"/>
</dbReference>
<dbReference type="EMBL" id="LJBJ02000011">
    <property type="protein sequence ID" value="OAX51814.1"/>
    <property type="molecule type" value="Genomic_DNA"/>
</dbReference>
<dbReference type="InterPro" id="IPR039538">
    <property type="entry name" value="BetI_C"/>
</dbReference>
<protein>
    <recommendedName>
        <fullName evidence="6">HTH tetR-type domain-containing protein</fullName>
    </recommendedName>
</protein>
<keyword evidence="2" id="KW-0805">Transcription regulation</keyword>
<dbReference type="InterPro" id="IPR001647">
    <property type="entry name" value="HTH_TetR"/>
</dbReference>
<evidence type="ECO:0000256" key="3">
    <source>
        <dbReference type="ARBA" id="ARBA00023125"/>
    </source>
</evidence>
<evidence type="ECO:0000256" key="5">
    <source>
        <dbReference type="PROSITE-ProRule" id="PRU00335"/>
    </source>
</evidence>
<dbReference type="GO" id="GO:0000976">
    <property type="term" value="F:transcription cis-regulatory region binding"/>
    <property type="evidence" value="ECO:0007669"/>
    <property type="project" value="TreeGrafter"/>
</dbReference>
<dbReference type="InterPro" id="IPR023772">
    <property type="entry name" value="DNA-bd_HTH_TetR-type_CS"/>
</dbReference>
<dbReference type="SUPFAM" id="SSF46689">
    <property type="entry name" value="Homeodomain-like"/>
    <property type="match status" value="1"/>
</dbReference>
<dbReference type="Pfam" id="PF13977">
    <property type="entry name" value="TetR_C_6"/>
    <property type="match status" value="1"/>
</dbReference>
<keyword evidence="4" id="KW-0804">Transcription</keyword>
<evidence type="ECO:0000313" key="7">
    <source>
        <dbReference type="EMBL" id="OAX51814.1"/>
    </source>
</evidence>
<dbReference type="RefSeq" id="WP_058730371.1">
    <property type="nucleotide sequence ID" value="NZ_CP113782.1"/>
</dbReference>
<name>A0A199NRU6_9MICC</name>
<evidence type="ECO:0000256" key="1">
    <source>
        <dbReference type="ARBA" id="ARBA00022491"/>
    </source>
</evidence>
<dbReference type="InterPro" id="IPR009057">
    <property type="entry name" value="Homeodomain-like_sf"/>
</dbReference>
<dbReference type="AlphaFoldDB" id="A0A199NRU6"/>
<evidence type="ECO:0000256" key="2">
    <source>
        <dbReference type="ARBA" id="ARBA00023015"/>
    </source>
</evidence>
<keyword evidence="1" id="KW-0678">Repressor</keyword>
<dbReference type="Pfam" id="PF00440">
    <property type="entry name" value="TetR_N"/>
    <property type="match status" value="1"/>
</dbReference>
<accession>A0A199NRU6</accession>
<keyword evidence="8" id="KW-1185">Reference proteome</keyword>